<dbReference type="PANTHER" id="PTHR18895:SF74">
    <property type="entry name" value="MTRF1L RELEASE FACTOR GLUTAMINE METHYLTRANSFERASE"/>
    <property type="match status" value="1"/>
</dbReference>
<keyword evidence="1" id="KW-0808">Transferase</keyword>
<dbReference type="GO" id="GO:0032259">
    <property type="term" value="P:methylation"/>
    <property type="evidence" value="ECO:0007669"/>
    <property type="project" value="UniProtKB-KW"/>
</dbReference>
<dbReference type="EC" id="2.1.1.297" evidence="1"/>
<dbReference type="InterPro" id="IPR002052">
    <property type="entry name" value="DNA_methylase_N6_adenine_CS"/>
</dbReference>
<dbReference type="InterPro" id="IPR050320">
    <property type="entry name" value="N5-glutamine_MTase"/>
</dbReference>
<dbReference type="InterPro" id="IPR029063">
    <property type="entry name" value="SAM-dependent_MTases_sf"/>
</dbReference>
<dbReference type="Gene3D" id="3.40.50.150">
    <property type="entry name" value="Vaccinia Virus protein VP39"/>
    <property type="match status" value="1"/>
</dbReference>
<accession>A0A645K1I0</accession>
<gene>
    <name evidence="1" type="primary">prmC_65</name>
    <name evidence="1" type="ORF">SDC9_212742</name>
</gene>
<proteinExistence type="predicted"/>
<organism evidence="1">
    <name type="scientific">bioreactor metagenome</name>
    <dbReference type="NCBI Taxonomy" id="1076179"/>
    <lineage>
        <taxon>unclassified sequences</taxon>
        <taxon>metagenomes</taxon>
        <taxon>ecological metagenomes</taxon>
    </lineage>
</organism>
<sequence length="103" mass="11442">MIVSNPPYISASDFEELEPLVREQEPKMALFAEEEGYAFYRRIASQAGKYLKPNGALVLEIGDMQAEKVCKLLWDAGFVEVESGCDLAGRPRWVSAYPAVGAR</sequence>
<keyword evidence="1" id="KW-0489">Methyltransferase</keyword>
<dbReference type="GO" id="GO:0102559">
    <property type="term" value="F:peptide chain release factor N(5)-glutamine methyltransferase activity"/>
    <property type="evidence" value="ECO:0007669"/>
    <property type="project" value="UniProtKB-EC"/>
</dbReference>
<dbReference type="SUPFAM" id="SSF53335">
    <property type="entry name" value="S-adenosyl-L-methionine-dependent methyltransferases"/>
    <property type="match status" value="1"/>
</dbReference>
<protein>
    <submittedName>
        <fullName evidence="1">Release factor glutamine methyltransferase</fullName>
        <ecNumber evidence="1">2.1.1.297</ecNumber>
    </submittedName>
</protein>
<reference evidence="1" key="1">
    <citation type="submission" date="2019-08" db="EMBL/GenBank/DDBJ databases">
        <authorList>
            <person name="Kucharzyk K."/>
            <person name="Murdoch R.W."/>
            <person name="Higgins S."/>
            <person name="Loffler F."/>
        </authorList>
    </citation>
    <scope>NUCLEOTIDE SEQUENCE</scope>
</reference>
<dbReference type="GO" id="GO:0003676">
    <property type="term" value="F:nucleic acid binding"/>
    <property type="evidence" value="ECO:0007669"/>
    <property type="project" value="InterPro"/>
</dbReference>
<dbReference type="PANTHER" id="PTHR18895">
    <property type="entry name" value="HEMK METHYLTRANSFERASE"/>
    <property type="match status" value="1"/>
</dbReference>
<comment type="caution">
    <text evidence="1">The sequence shown here is derived from an EMBL/GenBank/DDBJ whole genome shotgun (WGS) entry which is preliminary data.</text>
</comment>
<dbReference type="AlphaFoldDB" id="A0A645K1I0"/>
<name>A0A645K1I0_9ZZZZ</name>
<evidence type="ECO:0000313" key="1">
    <source>
        <dbReference type="EMBL" id="MPN64963.1"/>
    </source>
</evidence>
<dbReference type="PROSITE" id="PS00092">
    <property type="entry name" value="N6_MTASE"/>
    <property type="match status" value="1"/>
</dbReference>
<dbReference type="EMBL" id="VSSQ01146612">
    <property type="protein sequence ID" value="MPN64963.1"/>
    <property type="molecule type" value="Genomic_DNA"/>
</dbReference>